<dbReference type="OrthoDB" id="852009at2759"/>
<dbReference type="EMBL" id="KK914632">
    <property type="protein sequence ID" value="KDP31438.1"/>
    <property type="molecule type" value="Genomic_DNA"/>
</dbReference>
<dbReference type="STRING" id="180498.A0A067K8T8"/>
<dbReference type="PANTHER" id="PTHR31639">
    <property type="entry name" value="F-BOX PROTEIN-LIKE"/>
    <property type="match status" value="1"/>
</dbReference>
<dbReference type="InterPro" id="IPR001810">
    <property type="entry name" value="F-box_dom"/>
</dbReference>
<dbReference type="AlphaFoldDB" id="A0A067K8T8"/>
<dbReference type="PANTHER" id="PTHR31639:SF256">
    <property type="entry name" value="OS07G0242900 PROTEIN"/>
    <property type="match status" value="1"/>
</dbReference>
<protein>
    <recommendedName>
        <fullName evidence="1">F-box domain-containing protein</fullName>
    </recommendedName>
</protein>
<keyword evidence="3" id="KW-1185">Reference proteome</keyword>
<organism evidence="2 3">
    <name type="scientific">Jatropha curcas</name>
    <name type="common">Barbados nut</name>
    <dbReference type="NCBI Taxonomy" id="180498"/>
    <lineage>
        <taxon>Eukaryota</taxon>
        <taxon>Viridiplantae</taxon>
        <taxon>Streptophyta</taxon>
        <taxon>Embryophyta</taxon>
        <taxon>Tracheophyta</taxon>
        <taxon>Spermatophyta</taxon>
        <taxon>Magnoliopsida</taxon>
        <taxon>eudicotyledons</taxon>
        <taxon>Gunneridae</taxon>
        <taxon>Pentapetalae</taxon>
        <taxon>rosids</taxon>
        <taxon>fabids</taxon>
        <taxon>Malpighiales</taxon>
        <taxon>Euphorbiaceae</taxon>
        <taxon>Crotonoideae</taxon>
        <taxon>Jatropheae</taxon>
        <taxon>Jatropha</taxon>
    </lineage>
</organism>
<feature type="domain" description="F-box" evidence="1">
    <location>
        <begin position="11"/>
        <end position="49"/>
    </location>
</feature>
<sequence length="245" mass="28066">MDTVILTADIISNLTKNVIKNILAHLPLQEAVRTSVLSKKWRHNWENIPLIFDNTFQNHIKAKPATRNELFVIIYQVLLLRRCPVTKFILSLSRLKNCPQIDHTIHFLSRNGVQELTLCIKNDTPLLIKASIEGDGNVPDVKEGYGIDMVEVFSCVPRLEYLFIDYYLLEIMAAGNVPDNLPTSFNSLKTLVFHGQITDSMDDVEEFLEVQKHSNFLLHQLQVVRMTSFGGTEREMEFVKLLLAK</sequence>
<dbReference type="Proteomes" id="UP000027138">
    <property type="component" value="Unassembled WGS sequence"/>
</dbReference>
<reference evidence="2 3" key="1">
    <citation type="journal article" date="2014" name="PLoS ONE">
        <title>Global Analysis of Gene Expression Profiles in Physic Nut (Jatropha curcas L.) Seedlings Exposed to Salt Stress.</title>
        <authorList>
            <person name="Zhang L."/>
            <person name="Zhang C."/>
            <person name="Wu P."/>
            <person name="Chen Y."/>
            <person name="Li M."/>
            <person name="Jiang H."/>
            <person name="Wu G."/>
        </authorList>
    </citation>
    <scope>NUCLEOTIDE SEQUENCE [LARGE SCALE GENOMIC DNA]</scope>
    <source>
        <strain evidence="3">cv. GZQX0401</strain>
        <tissue evidence="2">Young leaves</tissue>
    </source>
</reference>
<accession>A0A067K8T8</accession>
<evidence type="ECO:0000259" key="1">
    <source>
        <dbReference type="Pfam" id="PF00646"/>
    </source>
</evidence>
<dbReference type="SUPFAM" id="SSF81383">
    <property type="entry name" value="F-box domain"/>
    <property type="match status" value="1"/>
</dbReference>
<dbReference type="InterPro" id="IPR036047">
    <property type="entry name" value="F-box-like_dom_sf"/>
</dbReference>
<proteinExistence type="predicted"/>
<dbReference type="Pfam" id="PF00646">
    <property type="entry name" value="F-box"/>
    <property type="match status" value="1"/>
</dbReference>
<evidence type="ECO:0000313" key="3">
    <source>
        <dbReference type="Proteomes" id="UP000027138"/>
    </source>
</evidence>
<gene>
    <name evidence="2" type="ORF">JCGZ_11814</name>
</gene>
<name>A0A067K8T8_JATCU</name>
<evidence type="ECO:0000313" key="2">
    <source>
        <dbReference type="EMBL" id="KDP31438.1"/>
    </source>
</evidence>